<dbReference type="AlphaFoldDB" id="A0A2N3Y1V5"/>
<sequence>MPVVSPTPVWRISAAVKKSSADHPAAKRTVELLHALTREPPAVAR</sequence>
<name>A0A2N3Y1V5_SACSN</name>
<organism evidence="1 2">
    <name type="scientific">Saccharopolyspora spinosa</name>
    <dbReference type="NCBI Taxonomy" id="60894"/>
    <lineage>
        <taxon>Bacteria</taxon>
        <taxon>Bacillati</taxon>
        <taxon>Actinomycetota</taxon>
        <taxon>Actinomycetes</taxon>
        <taxon>Pseudonocardiales</taxon>
        <taxon>Pseudonocardiaceae</taxon>
        <taxon>Saccharopolyspora</taxon>
    </lineage>
</organism>
<protein>
    <submittedName>
        <fullName evidence="1">Uncharacterized protein</fullName>
    </submittedName>
</protein>
<dbReference type="EMBL" id="PJNB01000001">
    <property type="protein sequence ID" value="PKW16903.1"/>
    <property type="molecule type" value="Genomic_DNA"/>
</dbReference>
<accession>A0A2N3Y1V5</accession>
<reference evidence="1" key="1">
    <citation type="submission" date="2017-12" db="EMBL/GenBank/DDBJ databases">
        <title>Sequencing the genomes of 1000 Actinobacteria strains.</title>
        <authorList>
            <person name="Klenk H.-P."/>
        </authorList>
    </citation>
    <scope>NUCLEOTIDE SEQUENCE [LARGE SCALE GENOMIC DNA]</scope>
    <source>
        <strain evidence="1">DSM 44228</strain>
    </source>
</reference>
<evidence type="ECO:0000313" key="1">
    <source>
        <dbReference type="EMBL" id="PKW16903.1"/>
    </source>
</evidence>
<comment type="caution">
    <text evidence="1">The sequence shown here is derived from an EMBL/GenBank/DDBJ whole genome shotgun (WGS) entry which is preliminary data.</text>
</comment>
<proteinExistence type="predicted"/>
<evidence type="ECO:0000313" key="2">
    <source>
        <dbReference type="Proteomes" id="UP000233786"/>
    </source>
</evidence>
<dbReference type="Proteomes" id="UP000233786">
    <property type="component" value="Unassembled WGS sequence"/>
</dbReference>
<keyword evidence="2" id="KW-1185">Reference proteome</keyword>
<gene>
    <name evidence="1" type="ORF">A8926_4811</name>
</gene>